<keyword evidence="1" id="KW-0472">Membrane</keyword>
<evidence type="ECO:0000256" key="1">
    <source>
        <dbReference type="SAM" id="Phobius"/>
    </source>
</evidence>
<feature type="transmembrane region" description="Helical" evidence="1">
    <location>
        <begin position="103"/>
        <end position="122"/>
    </location>
</feature>
<accession>A0A5D4SEQ5</accession>
<evidence type="ECO:0000313" key="2">
    <source>
        <dbReference type="EMBL" id="TYS61965.1"/>
    </source>
</evidence>
<comment type="caution">
    <text evidence="2">The sequence shown here is derived from an EMBL/GenBank/DDBJ whole genome shotgun (WGS) entry which is preliminary data.</text>
</comment>
<dbReference type="RefSeq" id="WP_148950448.1">
    <property type="nucleotide sequence ID" value="NZ_CP160000.1"/>
</dbReference>
<evidence type="ECO:0008006" key="4">
    <source>
        <dbReference type="Google" id="ProtNLM"/>
    </source>
</evidence>
<reference evidence="2 3" key="1">
    <citation type="submission" date="2019-08" db="EMBL/GenBank/DDBJ databases">
        <title>Bacillus genomes from the desert of Cuatro Cienegas, Coahuila.</title>
        <authorList>
            <person name="Olmedo-Alvarez G."/>
        </authorList>
    </citation>
    <scope>NUCLEOTIDE SEQUENCE [LARGE SCALE GENOMIC DNA]</scope>
    <source>
        <strain evidence="2 3">CH37_1T</strain>
    </source>
</reference>
<keyword evidence="1" id="KW-0812">Transmembrane</keyword>
<feature type="transmembrane region" description="Helical" evidence="1">
    <location>
        <begin position="75"/>
        <end position="91"/>
    </location>
</feature>
<evidence type="ECO:0000313" key="3">
    <source>
        <dbReference type="Proteomes" id="UP000323732"/>
    </source>
</evidence>
<dbReference type="Proteomes" id="UP000323732">
    <property type="component" value="Unassembled WGS sequence"/>
</dbReference>
<dbReference type="AlphaFoldDB" id="A0A5D4SEQ5"/>
<sequence>MKITSRKNFNIIGTLFVLIFAVRTVMGISTNSLSLVELFIWGSLTYLCFAAGYLYPQFKEKDERTQLIKQKGMQYSMSLVLVFFIAGLLGNQFDIFNFDLIELLQIIVALTIITIFSSWIILSKKY</sequence>
<dbReference type="GeneID" id="97348056"/>
<protein>
    <recommendedName>
        <fullName evidence="4">Permease</fullName>
    </recommendedName>
</protein>
<name>A0A5D4SEQ5_9BACI</name>
<feature type="transmembrane region" description="Helical" evidence="1">
    <location>
        <begin position="38"/>
        <end position="55"/>
    </location>
</feature>
<gene>
    <name evidence="2" type="ORF">FZD47_17905</name>
</gene>
<proteinExistence type="predicted"/>
<organism evidence="2 3">
    <name type="scientific">Bacillus infantis</name>
    <dbReference type="NCBI Taxonomy" id="324767"/>
    <lineage>
        <taxon>Bacteria</taxon>
        <taxon>Bacillati</taxon>
        <taxon>Bacillota</taxon>
        <taxon>Bacilli</taxon>
        <taxon>Bacillales</taxon>
        <taxon>Bacillaceae</taxon>
        <taxon>Bacillus</taxon>
    </lineage>
</organism>
<keyword evidence="1" id="KW-1133">Transmembrane helix</keyword>
<dbReference type="EMBL" id="VTES01000005">
    <property type="protein sequence ID" value="TYS61965.1"/>
    <property type="molecule type" value="Genomic_DNA"/>
</dbReference>